<protein>
    <submittedName>
        <fullName evidence="1">Uncharacterized protein</fullName>
    </submittedName>
</protein>
<sequence>MVRLQIQIAADSIDPDLVARVLRLLGFEAARGGRALLGHLGAALFRLGRPGPALLVTTLFFRRIETMAAMLPRDPLEAQGQRRILLSVLEPLKAVLAANDYSRAAAKLNSLQVMLEHGC</sequence>
<dbReference type="EMBL" id="UXAW01000063">
    <property type="protein sequence ID" value="VDC27963.1"/>
    <property type="molecule type" value="Genomic_DNA"/>
</dbReference>
<proteinExistence type="predicted"/>
<dbReference type="Proteomes" id="UP000277498">
    <property type="component" value="Unassembled WGS sequence"/>
</dbReference>
<keyword evidence="2" id="KW-1185">Reference proteome</keyword>
<gene>
    <name evidence="1" type="ORF">XINFAN_01950</name>
</gene>
<evidence type="ECO:0000313" key="2">
    <source>
        <dbReference type="Proteomes" id="UP000277498"/>
    </source>
</evidence>
<dbReference type="AlphaFoldDB" id="A0A3P5XCK7"/>
<reference evidence="1 2" key="1">
    <citation type="submission" date="2018-11" db="EMBL/GenBank/DDBJ databases">
        <authorList>
            <person name="Criscuolo A."/>
        </authorList>
    </citation>
    <scope>NUCLEOTIDE SEQUENCE [LARGE SCALE GENOMIC DNA]</scope>
    <source>
        <strain evidence="1">ACIP111625</strain>
    </source>
</reference>
<accession>A0A3P5XCK7</accession>
<name>A0A3P5XCK7_9RHOB</name>
<evidence type="ECO:0000313" key="1">
    <source>
        <dbReference type="EMBL" id="VDC27963.1"/>
    </source>
</evidence>
<organism evidence="1 2">
    <name type="scientific">Pseudogemmobacter humi</name>
    <dbReference type="NCBI Taxonomy" id="2483812"/>
    <lineage>
        <taxon>Bacteria</taxon>
        <taxon>Pseudomonadati</taxon>
        <taxon>Pseudomonadota</taxon>
        <taxon>Alphaproteobacteria</taxon>
        <taxon>Rhodobacterales</taxon>
        <taxon>Paracoccaceae</taxon>
        <taxon>Pseudogemmobacter</taxon>
    </lineage>
</organism>